<sequence>IAPSNSDINEKTYLIQYLDENEIDILDIDTLNKSTLSTTDGNLDDQSIESIEIISKPTLEGFARQNNLLPGTWITLQLGGDVPTTINGEITSLEEDMIEINTWPSNKKIYIDFEYKGIPKNLPIDSIRPFAPPPADPKELPKTPSPEFPELSPLIDFREGEEDLGTPLDVDEVVTRNILAQRKEILLDADDIIFGEKLGAITQEVAVSESERRFGIETQSDDLLNDLLSTIPTSARSTRVLKSIHIMVERYQQLRQEFS</sequence>
<gene>
    <name evidence="1" type="ORF">S12H4_42488</name>
</gene>
<protein>
    <submittedName>
        <fullName evidence="1">Uncharacterized protein</fullName>
    </submittedName>
</protein>
<organism evidence="1">
    <name type="scientific">marine sediment metagenome</name>
    <dbReference type="NCBI Taxonomy" id="412755"/>
    <lineage>
        <taxon>unclassified sequences</taxon>
        <taxon>metagenomes</taxon>
        <taxon>ecological metagenomes</taxon>
    </lineage>
</organism>
<reference evidence="1" key="1">
    <citation type="journal article" date="2014" name="Front. Microbiol.">
        <title>High frequency of phylogenetically diverse reductive dehalogenase-homologous genes in deep subseafloor sedimentary metagenomes.</title>
        <authorList>
            <person name="Kawai M."/>
            <person name="Futagami T."/>
            <person name="Toyoda A."/>
            <person name="Takaki Y."/>
            <person name="Nishi S."/>
            <person name="Hori S."/>
            <person name="Arai W."/>
            <person name="Tsubouchi T."/>
            <person name="Morono Y."/>
            <person name="Uchiyama I."/>
            <person name="Ito T."/>
            <person name="Fujiyama A."/>
            <person name="Inagaki F."/>
            <person name="Takami H."/>
        </authorList>
    </citation>
    <scope>NUCLEOTIDE SEQUENCE</scope>
    <source>
        <strain evidence="1">Expedition CK06-06</strain>
    </source>
</reference>
<feature type="non-terminal residue" evidence="1">
    <location>
        <position position="1"/>
    </location>
</feature>
<accession>X1VBU4</accession>
<dbReference type="AlphaFoldDB" id="X1VBU4"/>
<feature type="non-terminal residue" evidence="1">
    <location>
        <position position="259"/>
    </location>
</feature>
<dbReference type="EMBL" id="BARW01026005">
    <property type="protein sequence ID" value="GAJ14597.1"/>
    <property type="molecule type" value="Genomic_DNA"/>
</dbReference>
<comment type="caution">
    <text evidence="1">The sequence shown here is derived from an EMBL/GenBank/DDBJ whole genome shotgun (WGS) entry which is preliminary data.</text>
</comment>
<evidence type="ECO:0000313" key="1">
    <source>
        <dbReference type="EMBL" id="GAJ14597.1"/>
    </source>
</evidence>
<name>X1VBU4_9ZZZZ</name>
<proteinExistence type="predicted"/>